<evidence type="ECO:0000313" key="1">
    <source>
        <dbReference type="EMBL" id="KAL3649525.1"/>
    </source>
</evidence>
<evidence type="ECO:0000313" key="2">
    <source>
        <dbReference type="Proteomes" id="UP001632038"/>
    </source>
</evidence>
<name>A0ABD3E8U3_9LAMI</name>
<keyword evidence="2" id="KW-1185">Reference proteome</keyword>
<comment type="caution">
    <text evidence="1">The sequence shown here is derived from an EMBL/GenBank/DDBJ whole genome shotgun (WGS) entry which is preliminary data.</text>
</comment>
<dbReference type="EMBL" id="JAVIJP010000007">
    <property type="protein sequence ID" value="KAL3649525.1"/>
    <property type="molecule type" value="Genomic_DNA"/>
</dbReference>
<dbReference type="AlphaFoldDB" id="A0ABD3E8U3"/>
<gene>
    <name evidence="1" type="ORF">CASFOL_005928</name>
</gene>
<proteinExistence type="predicted"/>
<accession>A0ABD3E8U3</accession>
<dbReference type="Proteomes" id="UP001632038">
    <property type="component" value="Unassembled WGS sequence"/>
</dbReference>
<protein>
    <submittedName>
        <fullName evidence="1">Uncharacterized protein</fullName>
    </submittedName>
</protein>
<sequence>MHRSKLWCSKCTLDLSRESNDVGCRSKIVVLDMIRLQIGARDIAFQSSAEEIGAEIFS</sequence>
<reference evidence="2" key="1">
    <citation type="journal article" date="2024" name="IScience">
        <title>Strigolactones Initiate the Formation of Haustorium-like Structures in Castilleja.</title>
        <authorList>
            <person name="Buerger M."/>
            <person name="Peterson D."/>
            <person name="Chory J."/>
        </authorList>
    </citation>
    <scope>NUCLEOTIDE SEQUENCE [LARGE SCALE GENOMIC DNA]</scope>
</reference>
<organism evidence="1 2">
    <name type="scientific">Castilleja foliolosa</name>
    <dbReference type="NCBI Taxonomy" id="1961234"/>
    <lineage>
        <taxon>Eukaryota</taxon>
        <taxon>Viridiplantae</taxon>
        <taxon>Streptophyta</taxon>
        <taxon>Embryophyta</taxon>
        <taxon>Tracheophyta</taxon>
        <taxon>Spermatophyta</taxon>
        <taxon>Magnoliopsida</taxon>
        <taxon>eudicotyledons</taxon>
        <taxon>Gunneridae</taxon>
        <taxon>Pentapetalae</taxon>
        <taxon>asterids</taxon>
        <taxon>lamiids</taxon>
        <taxon>Lamiales</taxon>
        <taxon>Orobanchaceae</taxon>
        <taxon>Pedicularideae</taxon>
        <taxon>Castillejinae</taxon>
        <taxon>Castilleja</taxon>
    </lineage>
</organism>